<dbReference type="GO" id="GO:0010052">
    <property type="term" value="P:guard cell differentiation"/>
    <property type="evidence" value="ECO:0007669"/>
    <property type="project" value="InterPro"/>
</dbReference>
<keyword evidence="5" id="KW-0539">Nucleus</keyword>
<accession>A0A6J1ERT7</accession>
<evidence type="ECO:0000313" key="8">
    <source>
        <dbReference type="Proteomes" id="UP000504609"/>
    </source>
</evidence>
<feature type="compositionally biased region" description="Basic residues" evidence="6">
    <location>
        <begin position="63"/>
        <end position="74"/>
    </location>
</feature>
<evidence type="ECO:0000256" key="1">
    <source>
        <dbReference type="ARBA" id="ARBA00004123"/>
    </source>
</evidence>
<dbReference type="InterPro" id="IPR044283">
    <property type="entry name" value="FAMA/SPEECHLESS/MUTE-like"/>
</dbReference>
<evidence type="ECO:0000313" key="9">
    <source>
        <dbReference type="RefSeq" id="XP_022930756.1"/>
    </source>
</evidence>
<dbReference type="GO" id="GO:0045893">
    <property type="term" value="P:positive regulation of DNA-templated transcription"/>
    <property type="evidence" value="ECO:0007669"/>
    <property type="project" value="TreeGrafter"/>
</dbReference>
<keyword evidence="4" id="KW-0804">Transcription</keyword>
<evidence type="ECO:0000256" key="6">
    <source>
        <dbReference type="SAM" id="MobiDB-lite"/>
    </source>
</evidence>
<dbReference type="GO" id="GO:0046983">
    <property type="term" value="F:protein dimerization activity"/>
    <property type="evidence" value="ECO:0007669"/>
    <property type="project" value="InterPro"/>
</dbReference>
<keyword evidence="3" id="KW-0238">DNA-binding</keyword>
<dbReference type="PROSITE" id="PS50888">
    <property type="entry name" value="BHLH"/>
    <property type="match status" value="1"/>
</dbReference>
<evidence type="ECO:0000256" key="4">
    <source>
        <dbReference type="ARBA" id="ARBA00023163"/>
    </source>
</evidence>
<dbReference type="PANTHER" id="PTHR46684">
    <property type="entry name" value="TRANSCRIPTION FACTOR FAMA"/>
    <property type="match status" value="1"/>
</dbReference>
<protein>
    <submittedName>
        <fullName evidence="9">Transcription factor bHLH94-like</fullName>
    </submittedName>
</protein>
<dbReference type="GO" id="GO:0003677">
    <property type="term" value="F:DNA binding"/>
    <property type="evidence" value="ECO:0007669"/>
    <property type="project" value="UniProtKB-KW"/>
</dbReference>
<name>A0A6J1ERT7_CUCMO</name>
<dbReference type="SUPFAM" id="SSF47459">
    <property type="entry name" value="HLH, helix-loop-helix DNA-binding domain"/>
    <property type="match status" value="1"/>
</dbReference>
<dbReference type="PANTHER" id="PTHR46684:SF16">
    <property type="entry name" value="TRANSCRIPTION FACTOR BHLH67-LIKE ISOFORM X2"/>
    <property type="match status" value="1"/>
</dbReference>
<reference evidence="9" key="1">
    <citation type="submission" date="2025-08" db="UniProtKB">
        <authorList>
            <consortium name="RefSeq"/>
        </authorList>
    </citation>
    <scope>IDENTIFICATION</scope>
    <source>
        <tissue evidence="9">Young leaves</tissue>
    </source>
</reference>
<keyword evidence="8" id="KW-1185">Reference proteome</keyword>
<evidence type="ECO:0000256" key="2">
    <source>
        <dbReference type="ARBA" id="ARBA00023015"/>
    </source>
</evidence>
<evidence type="ECO:0000256" key="5">
    <source>
        <dbReference type="ARBA" id="ARBA00023242"/>
    </source>
</evidence>
<evidence type="ECO:0000256" key="3">
    <source>
        <dbReference type="ARBA" id="ARBA00023125"/>
    </source>
</evidence>
<dbReference type="InterPro" id="IPR036638">
    <property type="entry name" value="HLH_DNA-bd_sf"/>
</dbReference>
<dbReference type="GO" id="GO:0003700">
    <property type="term" value="F:DNA-binding transcription factor activity"/>
    <property type="evidence" value="ECO:0007669"/>
    <property type="project" value="InterPro"/>
</dbReference>
<dbReference type="SMART" id="SM00353">
    <property type="entry name" value="HLH"/>
    <property type="match status" value="1"/>
</dbReference>
<dbReference type="GeneID" id="111437135"/>
<evidence type="ECO:0000259" key="7">
    <source>
        <dbReference type="PROSITE" id="PS50888"/>
    </source>
</evidence>
<dbReference type="InterPro" id="IPR011598">
    <property type="entry name" value="bHLH_dom"/>
</dbReference>
<organism evidence="8 9">
    <name type="scientific">Cucurbita moschata</name>
    <name type="common">Winter crookneck squash</name>
    <name type="synonym">Cucurbita pepo var. moschata</name>
    <dbReference type="NCBI Taxonomy" id="3662"/>
    <lineage>
        <taxon>Eukaryota</taxon>
        <taxon>Viridiplantae</taxon>
        <taxon>Streptophyta</taxon>
        <taxon>Embryophyta</taxon>
        <taxon>Tracheophyta</taxon>
        <taxon>Spermatophyta</taxon>
        <taxon>Magnoliopsida</taxon>
        <taxon>eudicotyledons</taxon>
        <taxon>Gunneridae</taxon>
        <taxon>Pentapetalae</taxon>
        <taxon>rosids</taxon>
        <taxon>fabids</taxon>
        <taxon>Cucurbitales</taxon>
        <taxon>Cucurbitaceae</taxon>
        <taxon>Cucurbiteae</taxon>
        <taxon>Cucurbita</taxon>
    </lineage>
</organism>
<comment type="subcellular location">
    <subcellularLocation>
        <location evidence="1">Nucleus</location>
    </subcellularLocation>
</comment>
<dbReference type="GO" id="GO:0005634">
    <property type="term" value="C:nucleus"/>
    <property type="evidence" value="ECO:0007669"/>
    <property type="project" value="UniProtKB-SubCell"/>
</dbReference>
<dbReference type="RefSeq" id="XP_022930756.1">
    <property type="nucleotide sequence ID" value="XM_023074988.1"/>
</dbReference>
<keyword evidence="2" id="KW-0805">Transcription regulation</keyword>
<proteinExistence type="predicted"/>
<gene>
    <name evidence="9" type="primary">LOC111437135</name>
</gene>
<dbReference type="Proteomes" id="UP000504609">
    <property type="component" value="Unplaced"/>
</dbReference>
<dbReference type="AlphaFoldDB" id="A0A6J1ERT7"/>
<sequence length="283" mass="31485">MALEAVVFHQHPFGNNDNSNNDLFNLVSSSAPFTFTHDEHHHDLYFLTNQTLNGGGGGGSGRPARRRRGGRTQKNKQEIENQRITHITVERNRRKQMNEYLSVLRSLMPHSYLQRGDQASIIGGAIDFVKQLEQQVHLLTSAQTYVNPCFPPQNAPISHFFTCPHLSSAAAAASSSSPPMSSNQIHSPIAHVHVSMADSHANLKIRCTKFPKQLLKIVSALHSLRLSVLHLNLSTAHQTVLYSFSLKVEEDCGLSSEDEIARAVYQLVCRIQEEAFSVSDIIN</sequence>
<dbReference type="InterPro" id="IPR054502">
    <property type="entry name" value="bHLH-TF_ACT-like_plant"/>
</dbReference>
<feature type="domain" description="BHLH" evidence="7">
    <location>
        <begin position="81"/>
        <end position="132"/>
    </location>
</feature>
<dbReference type="Pfam" id="PF00010">
    <property type="entry name" value="HLH"/>
    <property type="match status" value="1"/>
</dbReference>
<dbReference type="Gene3D" id="4.10.280.10">
    <property type="entry name" value="Helix-loop-helix DNA-binding domain"/>
    <property type="match status" value="1"/>
</dbReference>
<feature type="region of interest" description="Disordered" evidence="6">
    <location>
        <begin position="51"/>
        <end position="79"/>
    </location>
</feature>
<dbReference type="Pfam" id="PF22754">
    <property type="entry name" value="bHLH-TF_ACT-like_plant"/>
    <property type="match status" value="1"/>
</dbReference>
<dbReference type="KEGG" id="cmos:111437135"/>